<evidence type="ECO:0000256" key="10">
    <source>
        <dbReference type="HAMAP-Rule" id="MF_01470"/>
    </source>
</evidence>
<comment type="subunit">
    <text evidence="9 10">Homodimer, forms a heterotetramer with a Cas2 homodimer.</text>
</comment>
<dbReference type="AlphaFoldDB" id="A0A1X7AI41"/>
<dbReference type="Gene3D" id="1.20.120.920">
    <property type="entry name" value="CRISPR-associated endonuclease Cas1, C-terminal domain"/>
    <property type="match status" value="1"/>
</dbReference>
<dbReference type="Proteomes" id="UP000196573">
    <property type="component" value="Unassembled WGS sequence"/>
</dbReference>
<keyword evidence="6 10" id="KW-0051">Antiviral defense</keyword>
<protein>
    <recommendedName>
        <fullName evidence="10">CRISPR-associated endonuclease Cas1</fullName>
        <ecNumber evidence="10">3.1.-.-</ecNumber>
    </recommendedName>
</protein>
<evidence type="ECO:0000256" key="4">
    <source>
        <dbReference type="ARBA" id="ARBA00022801"/>
    </source>
</evidence>
<evidence type="ECO:0000256" key="5">
    <source>
        <dbReference type="ARBA" id="ARBA00022842"/>
    </source>
</evidence>
<accession>A0A1X7AI41</accession>
<dbReference type="EMBL" id="FWPT01000003">
    <property type="protein sequence ID" value="SMA42948.1"/>
    <property type="molecule type" value="Genomic_DNA"/>
</dbReference>
<dbReference type="InterPro" id="IPR042211">
    <property type="entry name" value="CRISPR-assoc_Cas1_N"/>
</dbReference>
<dbReference type="CDD" id="cd09634">
    <property type="entry name" value="Cas1_I-II-III"/>
    <property type="match status" value="1"/>
</dbReference>
<dbReference type="InterPro" id="IPR002729">
    <property type="entry name" value="CRISPR-assoc_Cas1"/>
</dbReference>
<evidence type="ECO:0000256" key="2">
    <source>
        <dbReference type="ARBA" id="ARBA00022723"/>
    </source>
</evidence>
<keyword evidence="12" id="KW-1185">Reference proteome</keyword>
<evidence type="ECO:0000256" key="3">
    <source>
        <dbReference type="ARBA" id="ARBA00022759"/>
    </source>
</evidence>
<dbReference type="GO" id="GO:0003677">
    <property type="term" value="F:DNA binding"/>
    <property type="evidence" value="ECO:0007669"/>
    <property type="project" value="UniProtKB-KW"/>
</dbReference>
<dbReference type="NCBIfam" id="TIGR00287">
    <property type="entry name" value="cas1"/>
    <property type="match status" value="1"/>
</dbReference>
<feature type="binding site" evidence="10">
    <location>
        <position position="235"/>
    </location>
    <ligand>
        <name>Mn(2+)</name>
        <dbReference type="ChEBI" id="CHEBI:29035"/>
    </ligand>
</feature>
<comment type="function">
    <text evidence="10">CRISPR (clustered regularly interspaced short palindromic repeat), is an adaptive immune system that provides protection against mobile genetic elements (viruses, transposable elements and conjugative plasmids). CRISPR clusters contain spacers, sequences complementary to antecedent mobile elements, and target invading nucleic acids. CRISPR clusters are transcribed and processed into CRISPR RNA (crRNA). Acts as a dsDNA endonuclease. Involved in the integration of spacer DNA into the CRISPR cassette.</text>
</comment>
<evidence type="ECO:0000313" key="11">
    <source>
        <dbReference type="EMBL" id="SMA42948.1"/>
    </source>
</evidence>
<dbReference type="InterPro" id="IPR050646">
    <property type="entry name" value="Cas1"/>
</dbReference>
<reference evidence="11 12" key="1">
    <citation type="submission" date="2017-03" db="EMBL/GenBank/DDBJ databases">
        <authorList>
            <person name="Afonso C.L."/>
            <person name="Miller P.J."/>
            <person name="Scott M.A."/>
            <person name="Spackman E."/>
            <person name="Goraichik I."/>
            <person name="Dimitrov K.M."/>
            <person name="Suarez D.L."/>
            <person name="Swayne D.E."/>
        </authorList>
    </citation>
    <scope>NUCLEOTIDE SEQUENCE [LARGE SCALE GENOMIC DNA]</scope>
    <source>
        <strain evidence="11">SB41UT1</strain>
    </source>
</reference>
<dbReference type="PANTHER" id="PTHR34353:SF2">
    <property type="entry name" value="CRISPR-ASSOCIATED ENDONUCLEASE CAS1 1"/>
    <property type="match status" value="1"/>
</dbReference>
<comment type="cofactor">
    <cofactor evidence="10">
        <name>Mg(2+)</name>
        <dbReference type="ChEBI" id="CHEBI:18420"/>
    </cofactor>
    <cofactor evidence="10">
        <name>Mn(2+)</name>
        <dbReference type="ChEBI" id="CHEBI:29035"/>
    </cofactor>
</comment>
<evidence type="ECO:0000256" key="9">
    <source>
        <dbReference type="ARBA" id="ARBA00038592"/>
    </source>
</evidence>
<organism evidence="11 12">
    <name type="scientific">Parendozoicomonas haliclonae</name>
    <dbReference type="NCBI Taxonomy" id="1960125"/>
    <lineage>
        <taxon>Bacteria</taxon>
        <taxon>Pseudomonadati</taxon>
        <taxon>Pseudomonadota</taxon>
        <taxon>Gammaproteobacteria</taxon>
        <taxon>Oceanospirillales</taxon>
        <taxon>Endozoicomonadaceae</taxon>
        <taxon>Parendozoicomonas</taxon>
    </lineage>
</organism>
<dbReference type="HAMAP" id="MF_01470">
    <property type="entry name" value="Cas1"/>
    <property type="match status" value="1"/>
</dbReference>
<keyword evidence="4 10" id="KW-0378">Hydrolase</keyword>
<keyword evidence="3 10" id="KW-0255">Endonuclease</keyword>
<dbReference type="InterPro" id="IPR042206">
    <property type="entry name" value="CRISPR-assoc_Cas1_C"/>
</dbReference>
<evidence type="ECO:0000256" key="7">
    <source>
        <dbReference type="ARBA" id="ARBA00023125"/>
    </source>
</evidence>
<gene>
    <name evidence="10 11" type="primary">cas1</name>
    <name evidence="11" type="ORF">EHSB41UT_01529</name>
</gene>
<feature type="binding site" evidence="10">
    <location>
        <position position="170"/>
    </location>
    <ligand>
        <name>Mn(2+)</name>
        <dbReference type="ChEBI" id="CHEBI:29035"/>
    </ligand>
</feature>
<keyword evidence="5 10" id="KW-0460">Magnesium</keyword>
<keyword evidence="8 10" id="KW-0464">Manganese</keyword>
<dbReference type="EC" id="3.1.-.-" evidence="10"/>
<dbReference type="GO" id="GO:0043571">
    <property type="term" value="P:maintenance of CRISPR repeat elements"/>
    <property type="evidence" value="ECO:0007669"/>
    <property type="project" value="UniProtKB-UniRule"/>
</dbReference>
<keyword evidence="7 10" id="KW-0238">DNA-binding</keyword>
<dbReference type="Pfam" id="PF01867">
    <property type="entry name" value="Cas_Cas1"/>
    <property type="match status" value="1"/>
</dbReference>
<dbReference type="Gene3D" id="3.100.10.20">
    <property type="entry name" value="CRISPR-associated endonuclease Cas1, N-terminal domain"/>
    <property type="match status" value="1"/>
</dbReference>
<evidence type="ECO:0000256" key="6">
    <source>
        <dbReference type="ARBA" id="ARBA00023118"/>
    </source>
</evidence>
<proteinExistence type="inferred from homology"/>
<dbReference type="OrthoDB" id="9803119at2"/>
<keyword evidence="1 10" id="KW-0540">Nuclease</keyword>
<keyword evidence="2 10" id="KW-0479">Metal-binding</keyword>
<sequence length="331" mass="37496">MHITISEYGQALGVTSARLTVSEKGHCIQEYPLSRIKTISVAKGGVSISSNLITACALRGIKLFVLDWRPRGIVCLQGSQQHAVVRIRQKQFEYLGQPENQLSLCKQMIIGKIKNQRGVLKYFGKYSARDPVVKQTIDDGALSLARYTDAVKKLGLGPRSDWRSQLMGYEGQSAKTYWQILRECSLLPASFPGRLGRSAPDVGNIMLNYGYAILSSYIWHCVINAGLEGFAGGLHTERPGKPSLVLDIMEEYRPWVVDRNVIKLRDQASEKRGFDSKLKRKLGASIHETFRKKYPYKNRKVSLESILQRQVYRLAGEFSGQKTYKPYLFRW</sequence>
<evidence type="ECO:0000256" key="8">
    <source>
        <dbReference type="ARBA" id="ARBA00023211"/>
    </source>
</evidence>
<dbReference type="GO" id="GO:0016787">
    <property type="term" value="F:hydrolase activity"/>
    <property type="evidence" value="ECO:0007669"/>
    <property type="project" value="UniProtKB-KW"/>
</dbReference>
<feature type="binding site" evidence="10">
    <location>
        <position position="250"/>
    </location>
    <ligand>
        <name>Mn(2+)</name>
        <dbReference type="ChEBI" id="CHEBI:29035"/>
    </ligand>
</feature>
<dbReference type="GO" id="GO:0051607">
    <property type="term" value="P:defense response to virus"/>
    <property type="evidence" value="ECO:0007669"/>
    <property type="project" value="UniProtKB-UniRule"/>
</dbReference>
<name>A0A1X7AI41_9GAMM</name>
<comment type="similarity">
    <text evidence="10">Belongs to the CRISPR-associated endonuclease Cas1 family.</text>
</comment>
<dbReference type="GO" id="GO:0046872">
    <property type="term" value="F:metal ion binding"/>
    <property type="evidence" value="ECO:0007669"/>
    <property type="project" value="UniProtKB-UniRule"/>
</dbReference>
<dbReference type="RefSeq" id="WP_087108493.1">
    <property type="nucleotide sequence ID" value="NZ_CBCSCN010000008.1"/>
</dbReference>
<dbReference type="PANTHER" id="PTHR34353">
    <property type="entry name" value="CRISPR-ASSOCIATED ENDONUCLEASE CAS1 1"/>
    <property type="match status" value="1"/>
</dbReference>
<evidence type="ECO:0000256" key="1">
    <source>
        <dbReference type="ARBA" id="ARBA00022722"/>
    </source>
</evidence>
<evidence type="ECO:0000313" key="12">
    <source>
        <dbReference type="Proteomes" id="UP000196573"/>
    </source>
</evidence>
<dbReference type="GO" id="GO:0004519">
    <property type="term" value="F:endonuclease activity"/>
    <property type="evidence" value="ECO:0007669"/>
    <property type="project" value="UniProtKB-UniRule"/>
</dbReference>